<dbReference type="AlphaFoldDB" id="A0AAW2FQC1"/>
<keyword evidence="3" id="KW-1185">Reference proteome</keyword>
<evidence type="ECO:0000256" key="1">
    <source>
        <dbReference type="SAM" id="MobiDB-lite"/>
    </source>
</evidence>
<evidence type="ECO:0000313" key="2">
    <source>
        <dbReference type="EMBL" id="KAL0116302.1"/>
    </source>
</evidence>
<dbReference type="EMBL" id="JADYXP020000010">
    <property type="protein sequence ID" value="KAL0116302.1"/>
    <property type="molecule type" value="Genomic_DNA"/>
</dbReference>
<evidence type="ECO:0000313" key="3">
    <source>
        <dbReference type="Proteomes" id="UP001430953"/>
    </source>
</evidence>
<name>A0AAW2FQC1_9HYME</name>
<dbReference type="Proteomes" id="UP001430953">
    <property type="component" value="Unassembled WGS sequence"/>
</dbReference>
<sequence length="98" mass="10256">MSLNSKYLIQMCNYVTSSIKTDSSSIGFKAMSPISSARKDDWTTSHLSGGGGPGRVSCTSGATPGSRPGGHPASAEQLLVTSSILQLRCSSYAQYFTS</sequence>
<gene>
    <name evidence="2" type="ORF">PUN28_011254</name>
</gene>
<feature type="region of interest" description="Disordered" evidence="1">
    <location>
        <begin position="39"/>
        <end position="74"/>
    </location>
</feature>
<protein>
    <submittedName>
        <fullName evidence="2">Uncharacterized protein</fullName>
    </submittedName>
</protein>
<accession>A0AAW2FQC1</accession>
<comment type="caution">
    <text evidence="2">The sequence shown here is derived from an EMBL/GenBank/DDBJ whole genome shotgun (WGS) entry which is preliminary data.</text>
</comment>
<organism evidence="2 3">
    <name type="scientific">Cardiocondyla obscurior</name>
    <dbReference type="NCBI Taxonomy" id="286306"/>
    <lineage>
        <taxon>Eukaryota</taxon>
        <taxon>Metazoa</taxon>
        <taxon>Ecdysozoa</taxon>
        <taxon>Arthropoda</taxon>
        <taxon>Hexapoda</taxon>
        <taxon>Insecta</taxon>
        <taxon>Pterygota</taxon>
        <taxon>Neoptera</taxon>
        <taxon>Endopterygota</taxon>
        <taxon>Hymenoptera</taxon>
        <taxon>Apocrita</taxon>
        <taxon>Aculeata</taxon>
        <taxon>Formicoidea</taxon>
        <taxon>Formicidae</taxon>
        <taxon>Myrmicinae</taxon>
        <taxon>Cardiocondyla</taxon>
    </lineage>
</organism>
<proteinExistence type="predicted"/>
<reference evidence="2 3" key="1">
    <citation type="submission" date="2023-03" db="EMBL/GenBank/DDBJ databases">
        <title>High recombination rates correlate with genetic variation in Cardiocondyla obscurior ants.</title>
        <authorList>
            <person name="Errbii M."/>
        </authorList>
    </citation>
    <scope>NUCLEOTIDE SEQUENCE [LARGE SCALE GENOMIC DNA]</scope>
    <source>
        <strain evidence="2">Alpha-2009</strain>
        <tissue evidence="2">Whole body</tissue>
    </source>
</reference>